<evidence type="ECO:0008006" key="4">
    <source>
        <dbReference type="Google" id="ProtNLM"/>
    </source>
</evidence>
<feature type="region of interest" description="Disordered" evidence="1">
    <location>
        <begin position="140"/>
        <end position="173"/>
    </location>
</feature>
<protein>
    <recommendedName>
        <fullName evidence="4">PEGA domain-containing protein</fullName>
    </recommendedName>
</protein>
<gene>
    <name evidence="2" type="ORF">A2735_01080</name>
</gene>
<reference evidence="2 3" key="1">
    <citation type="journal article" date="2016" name="Nat. Commun.">
        <title>Thousands of microbial genomes shed light on interconnected biogeochemical processes in an aquifer system.</title>
        <authorList>
            <person name="Anantharaman K."/>
            <person name="Brown C.T."/>
            <person name="Hug L.A."/>
            <person name="Sharon I."/>
            <person name="Castelle C.J."/>
            <person name="Probst A.J."/>
            <person name="Thomas B.C."/>
            <person name="Singh A."/>
            <person name="Wilkins M.J."/>
            <person name="Karaoz U."/>
            <person name="Brodie E.L."/>
            <person name="Williams K.H."/>
            <person name="Hubbard S.S."/>
            <person name="Banfield J.F."/>
        </authorList>
    </citation>
    <scope>NUCLEOTIDE SEQUENCE [LARGE SCALE GENOMIC DNA]</scope>
</reference>
<sequence length="284" mass="31435">MTRTTRRILFYCAIILFFGVGYIVLVYAQGYKYSFSEGRFIRSGALYVNANTSADIFINGKLKTSTSLLGNSASIGGLLPGTYTVSVQKEGWSSWQKKFTIIAGFVEDFNHVMLLPQTGQDKENVRQEIKDLLYPVVASASISPSPSRSPSPTPKPKTKPTPTSTPTPLPTPDMTKPYYIDKGSLYVNVSDGPAIRIAGNVTAVLSKDGQKLAWFSEGQLWVYWFTDTNYQPVHHAGDIALIAHFNYPIKAIAWFRDNDHIALDASGLKIIEIDTRPGLNIINF</sequence>
<dbReference type="STRING" id="1802660.A2735_01080"/>
<dbReference type="SUPFAM" id="SSF82171">
    <property type="entry name" value="DPP6 N-terminal domain-like"/>
    <property type="match status" value="1"/>
</dbReference>
<comment type="caution">
    <text evidence="2">The sequence shown here is derived from an EMBL/GenBank/DDBJ whole genome shotgun (WGS) entry which is preliminary data.</text>
</comment>
<dbReference type="Proteomes" id="UP000178520">
    <property type="component" value="Unassembled WGS sequence"/>
</dbReference>
<dbReference type="AlphaFoldDB" id="A0A1F8EAR4"/>
<accession>A0A1F8EAR4</accession>
<dbReference type="EMBL" id="MGJA01000009">
    <property type="protein sequence ID" value="OGM97717.1"/>
    <property type="molecule type" value="Genomic_DNA"/>
</dbReference>
<evidence type="ECO:0000313" key="3">
    <source>
        <dbReference type="Proteomes" id="UP000178520"/>
    </source>
</evidence>
<name>A0A1F8EAR4_9BACT</name>
<organism evidence="2 3">
    <name type="scientific">Candidatus Yanofskybacteria bacterium RIFCSPHIGHO2_01_FULL_41_21</name>
    <dbReference type="NCBI Taxonomy" id="1802660"/>
    <lineage>
        <taxon>Bacteria</taxon>
        <taxon>Candidatus Yanofskyibacteriota</taxon>
    </lineage>
</organism>
<evidence type="ECO:0000313" key="2">
    <source>
        <dbReference type="EMBL" id="OGM97717.1"/>
    </source>
</evidence>
<proteinExistence type="predicted"/>
<evidence type="ECO:0000256" key="1">
    <source>
        <dbReference type="SAM" id="MobiDB-lite"/>
    </source>
</evidence>